<organism evidence="1 2">
    <name type="scientific">Diphasiastrum complanatum</name>
    <name type="common">Issler's clubmoss</name>
    <name type="synonym">Lycopodium complanatum</name>
    <dbReference type="NCBI Taxonomy" id="34168"/>
    <lineage>
        <taxon>Eukaryota</taxon>
        <taxon>Viridiplantae</taxon>
        <taxon>Streptophyta</taxon>
        <taxon>Embryophyta</taxon>
        <taxon>Tracheophyta</taxon>
        <taxon>Lycopodiopsida</taxon>
        <taxon>Lycopodiales</taxon>
        <taxon>Lycopodiaceae</taxon>
        <taxon>Lycopodioideae</taxon>
        <taxon>Diphasiastrum</taxon>
    </lineage>
</organism>
<evidence type="ECO:0000313" key="2">
    <source>
        <dbReference type="Proteomes" id="UP001162992"/>
    </source>
</evidence>
<comment type="caution">
    <text evidence="1">The sequence shown here is derived from an EMBL/GenBank/DDBJ whole genome shotgun (WGS) entry which is preliminary data.</text>
</comment>
<sequence length="158" mass="18112">MTVRMTEFEHQENGYEDLQKKQVDSIFNGRASEIEPTELQKWRLYQNDSVEQPCHIQPDLGIAYCDLQQGAHMSYYSTHNISIPNESIDYKRDPGGNRSNLHVTAQLLRPSQTCVNSIQNGTFRSMVKRNSDPLQNLTQELIRSIEPNRSDPGSGFCH</sequence>
<evidence type="ECO:0000313" key="1">
    <source>
        <dbReference type="EMBL" id="KAJ7560686.1"/>
    </source>
</evidence>
<proteinExistence type="predicted"/>
<dbReference type="Proteomes" id="UP001162992">
    <property type="component" value="Chromosome 4"/>
</dbReference>
<reference evidence="2" key="1">
    <citation type="journal article" date="2024" name="Proc. Natl. Acad. Sci. U.S.A.">
        <title>Extraordinary preservation of gene collinearity over three hundred million years revealed in homosporous lycophytes.</title>
        <authorList>
            <person name="Li C."/>
            <person name="Wickell D."/>
            <person name="Kuo L.Y."/>
            <person name="Chen X."/>
            <person name="Nie B."/>
            <person name="Liao X."/>
            <person name="Peng D."/>
            <person name="Ji J."/>
            <person name="Jenkins J."/>
            <person name="Williams M."/>
            <person name="Shu S."/>
            <person name="Plott C."/>
            <person name="Barry K."/>
            <person name="Rajasekar S."/>
            <person name="Grimwood J."/>
            <person name="Han X."/>
            <person name="Sun S."/>
            <person name="Hou Z."/>
            <person name="He W."/>
            <person name="Dai G."/>
            <person name="Sun C."/>
            <person name="Schmutz J."/>
            <person name="Leebens-Mack J.H."/>
            <person name="Li F.W."/>
            <person name="Wang L."/>
        </authorList>
    </citation>
    <scope>NUCLEOTIDE SEQUENCE [LARGE SCALE GENOMIC DNA]</scope>
    <source>
        <strain evidence="2">cv. PW_Plant_1</strain>
    </source>
</reference>
<accession>A0ACC2E2D1</accession>
<name>A0ACC2E2D1_DIPCM</name>
<dbReference type="EMBL" id="CM055095">
    <property type="protein sequence ID" value="KAJ7560686.1"/>
    <property type="molecule type" value="Genomic_DNA"/>
</dbReference>
<protein>
    <submittedName>
        <fullName evidence="1">Uncharacterized protein</fullName>
    </submittedName>
</protein>
<gene>
    <name evidence="1" type="ORF">O6H91_04G140500</name>
</gene>
<keyword evidence="2" id="KW-1185">Reference proteome</keyword>